<dbReference type="InterPro" id="IPR000572">
    <property type="entry name" value="OxRdtase_Mopterin-bd_dom"/>
</dbReference>
<proteinExistence type="predicted"/>
<evidence type="ECO:0000313" key="3">
    <source>
        <dbReference type="Proteomes" id="UP000623842"/>
    </source>
</evidence>
<dbReference type="SUPFAM" id="SSF56524">
    <property type="entry name" value="Oxidoreductase molybdopterin-binding domain"/>
    <property type="match status" value="1"/>
</dbReference>
<reference evidence="2" key="2">
    <citation type="submission" date="2020-09" db="EMBL/GenBank/DDBJ databases">
        <authorList>
            <person name="Sun Q."/>
            <person name="Kim S."/>
        </authorList>
    </citation>
    <scope>NUCLEOTIDE SEQUENCE</scope>
    <source>
        <strain evidence="2">KCTC 42731</strain>
    </source>
</reference>
<name>A0A919BKT6_9GAMM</name>
<dbReference type="InterPro" id="IPR036374">
    <property type="entry name" value="OxRdtase_Mopterin-bd_sf"/>
</dbReference>
<evidence type="ECO:0000259" key="1">
    <source>
        <dbReference type="Pfam" id="PF00174"/>
    </source>
</evidence>
<dbReference type="Pfam" id="PF00174">
    <property type="entry name" value="Oxidored_molyb"/>
    <property type="match status" value="1"/>
</dbReference>
<dbReference type="Proteomes" id="UP000623842">
    <property type="component" value="Unassembled WGS sequence"/>
</dbReference>
<reference evidence="2" key="1">
    <citation type="journal article" date="2014" name="Int. J. Syst. Evol. Microbiol.">
        <title>Complete genome sequence of Corynebacterium casei LMG S-19264T (=DSM 44701T), isolated from a smear-ripened cheese.</title>
        <authorList>
            <consortium name="US DOE Joint Genome Institute (JGI-PGF)"/>
            <person name="Walter F."/>
            <person name="Albersmeier A."/>
            <person name="Kalinowski J."/>
            <person name="Ruckert C."/>
        </authorList>
    </citation>
    <scope>NUCLEOTIDE SEQUENCE</scope>
    <source>
        <strain evidence="2">KCTC 42731</strain>
    </source>
</reference>
<organism evidence="2 3">
    <name type="scientific">Thalassotalea marina</name>
    <dbReference type="NCBI Taxonomy" id="1673741"/>
    <lineage>
        <taxon>Bacteria</taxon>
        <taxon>Pseudomonadati</taxon>
        <taxon>Pseudomonadota</taxon>
        <taxon>Gammaproteobacteria</taxon>
        <taxon>Alteromonadales</taxon>
        <taxon>Colwelliaceae</taxon>
        <taxon>Thalassotalea</taxon>
    </lineage>
</organism>
<dbReference type="AlphaFoldDB" id="A0A919BKT6"/>
<feature type="domain" description="Oxidoreductase molybdopterin-binding" evidence="1">
    <location>
        <begin position="39"/>
        <end position="165"/>
    </location>
</feature>
<accession>A0A919BKT6</accession>
<protein>
    <recommendedName>
        <fullName evidence="1">Oxidoreductase molybdopterin-binding domain-containing protein</fullName>
    </recommendedName>
</protein>
<sequence length="227" mass="26280">MAPLPPGQKESNSFHRFGLLPFATRFPRETKSQQIRLCGALANEIDLNNPFEGLERVKQVSDFHCVTTWSYRNLCWEGVRFCDFYQQVIEPQANPNQTATRVALKAQDGARTGMYLEDLLDPSVMLVDHLNGEPLSVDHGAPIRLIAPKHYGYKSVKYLREIKFLLPEEDYRVSGFRFMDHPRARVDLEERGRILPGFLLRYLYRPLISTTAKRFKVASDYRKNESK</sequence>
<evidence type="ECO:0000313" key="2">
    <source>
        <dbReference type="EMBL" id="GHF97903.1"/>
    </source>
</evidence>
<keyword evidence="3" id="KW-1185">Reference proteome</keyword>
<dbReference type="PANTHER" id="PTHR43032:SF4">
    <property type="entry name" value="OXIDOREDUCTASE MOLYBDOPTERIN-BINDING DOMAIN-CONTAINING PROTEIN"/>
    <property type="match status" value="1"/>
</dbReference>
<comment type="caution">
    <text evidence="2">The sequence shown here is derived from an EMBL/GenBank/DDBJ whole genome shotgun (WGS) entry which is preliminary data.</text>
</comment>
<gene>
    <name evidence="2" type="ORF">GCM10017161_27780</name>
</gene>
<dbReference type="PANTHER" id="PTHR43032">
    <property type="entry name" value="PROTEIN-METHIONINE-SULFOXIDE REDUCTASE"/>
    <property type="match status" value="1"/>
</dbReference>
<dbReference type="Gene3D" id="3.90.420.10">
    <property type="entry name" value="Oxidoreductase, molybdopterin-binding domain"/>
    <property type="match status" value="1"/>
</dbReference>
<dbReference type="RefSeq" id="WP_189771734.1">
    <property type="nucleotide sequence ID" value="NZ_BNCK01000006.1"/>
</dbReference>
<dbReference type="EMBL" id="BNCK01000006">
    <property type="protein sequence ID" value="GHF97903.1"/>
    <property type="molecule type" value="Genomic_DNA"/>
</dbReference>